<protein>
    <recommendedName>
        <fullName evidence="4">DUF4179 domain-containing protein</fullName>
    </recommendedName>
</protein>
<evidence type="ECO:0000256" key="1">
    <source>
        <dbReference type="SAM" id="SignalP"/>
    </source>
</evidence>
<name>A0ABV1ANI6_9FIRM</name>
<evidence type="ECO:0000313" key="2">
    <source>
        <dbReference type="EMBL" id="MEQ2359601.1"/>
    </source>
</evidence>
<accession>A0ABV1ANI6</accession>
<gene>
    <name evidence="2" type="ORF">WMO75_14970</name>
</gene>
<organism evidence="2 3">
    <name type="scientific">Blautia intestinihominis</name>
    <dbReference type="NCBI Taxonomy" id="3133152"/>
    <lineage>
        <taxon>Bacteria</taxon>
        <taxon>Bacillati</taxon>
        <taxon>Bacillota</taxon>
        <taxon>Clostridia</taxon>
        <taxon>Lachnospirales</taxon>
        <taxon>Lachnospiraceae</taxon>
        <taxon>Blautia</taxon>
    </lineage>
</organism>
<dbReference type="EMBL" id="JBBMEI010000060">
    <property type="protein sequence ID" value="MEQ2359601.1"/>
    <property type="molecule type" value="Genomic_DNA"/>
</dbReference>
<keyword evidence="3" id="KW-1185">Reference proteome</keyword>
<evidence type="ECO:0000313" key="3">
    <source>
        <dbReference type="Proteomes" id="UP001446032"/>
    </source>
</evidence>
<evidence type="ECO:0008006" key="4">
    <source>
        <dbReference type="Google" id="ProtNLM"/>
    </source>
</evidence>
<comment type="caution">
    <text evidence="2">The sequence shown here is derived from an EMBL/GenBank/DDBJ whole genome shotgun (WGS) entry which is preliminary data.</text>
</comment>
<dbReference type="Proteomes" id="UP001446032">
    <property type="component" value="Unassembled WGS sequence"/>
</dbReference>
<dbReference type="RefSeq" id="WP_349078349.1">
    <property type="nucleotide sequence ID" value="NZ_JBBMEI010000060.1"/>
</dbReference>
<keyword evidence="1" id="KW-0732">Signal</keyword>
<sequence>MRFTDRPKWKRTVLAVICLIGLLAVAGGSFAAYTSQAFQRGVARNRDNETVRFTSNYLQSCASNAAESSYATRIVSFGEDNKNSERLDVELDIYNYVYNYTDGNTNLISQRDITYDLTISFSGGGENGYSISTDAGTVSGSGTKFQVKDLTLTGRTARSHKFNIHFPVSDLDQVKITVTAVPRNLSVTNGQKLAAVISPCVGTATATFSSEGKFVYDTNANPTDYDGFNYEISISSGEATAVLEWNPDVLEIDQFFLSTNNLTPSSGITHSGWKQITMKMDQTKGEGDYLISFYKNTSTIPDTWGEMNSYISFTATQITQ</sequence>
<proteinExistence type="predicted"/>
<reference evidence="2 3" key="1">
    <citation type="submission" date="2024-03" db="EMBL/GenBank/DDBJ databases">
        <title>Human intestinal bacterial collection.</title>
        <authorList>
            <person name="Pauvert C."/>
            <person name="Hitch T.C.A."/>
            <person name="Clavel T."/>
        </authorList>
    </citation>
    <scope>NUCLEOTIDE SEQUENCE [LARGE SCALE GENOMIC DNA]</scope>
    <source>
        <strain evidence="2 3">CLA-AA-H95</strain>
    </source>
</reference>
<feature type="chain" id="PRO_5045570742" description="DUF4179 domain-containing protein" evidence="1">
    <location>
        <begin position="32"/>
        <end position="320"/>
    </location>
</feature>
<feature type="signal peptide" evidence="1">
    <location>
        <begin position="1"/>
        <end position="31"/>
    </location>
</feature>